<sequence length="716" mass="79516">MTNRLRRRSGSNNDSRDQTNAFLDQSGKLSSSHTREHRYHYQQNSISGHCLSSSSSSTTTTKRKSSDDPNGGNSKRGKTKTTQEKSSLPDINRFTSPITAFRRKKKTPGSSNDPGFPFKIEHSHLPQLLHFTDEVPLRFTNAVINTASSSSSSSSTTTPNGSITTLTSSIVNNNSFVLGALQPSTMIPSETQPSLLTNPTPAACINKSLDAKKLNLLDSWKWPKSSRKAERKPLVAIHAPMLLSSAVGSSSLSQSPPSPIKPINGSNSSSSSSQQIGGSSSIMHSSFGVPRRHSDDVVSTSLSTTVYRPRRSISSSGGQQQTRHIVCMLNNYSHSLSSNQQQNTSDDDDDDNNNDEQTQNIQSIPSNLNLTQESFDDEDDISNELNLAVVVGNEDVQSLRAYSTEQTNQDNGSLNVAFIDETDIERQKIHEQRDQSNAMDIPNNENDTLSQTIIANCEQQSIEMQDICQTNDLDDILRRNENRCIRLTDSDDEEHVNFSLSMNRITPPRIKQDELKSTTPKMPVRLSSSISNLISTSSLTSICKERSLSCSLSQTTNELFHSKNLGENDENIGVLNGGRESILQLKGELAGRVLRQVRAFEQRSSENIQNRSIVPSCTSVLSLQQKLHDNKNILTMKSLSTLSSLTIMNTPEQNLIEQALKNSNKIISSSNGTGEVTRSVKRLQNTPIRRWKERAREFERRHQLTPPYRLLNRKRK</sequence>
<dbReference type="Proteomes" id="UP000663854">
    <property type="component" value="Unassembled WGS sequence"/>
</dbReference>
<feature type="compositionally biased region" description="Low complexity" evidence="1">
    <location>
        <begin position="247"/>
        <end position="288"/>
    </location>
</feature>
<feature type="region of interest" description="Disordered" evidence="1">
    <location>
        <begin position="336"/>
        <end position="369"/>
    </location>
</feature>
<dbReference type="EMBL" id="CAJNOL010000812">
    <property type="protein sequence ID" value="CAF1206952.1"/>
    <property type="molecule type" value="Genomic_DNA"/>
</dbReference>
<feature type="region of interest" description="Disordered" evidence="1">
    <location>
        <begin position="1"/>
        <end position="117"/>
    </location>
</feature>
<evidence type="ECO:0000256" key="1">
    <source>
        <dbReference type="SAM" id="MobiDB-lite"/>
    </source>
</evidence>
<dbReference type="EMBL" id="CAJNOH010000393">
    <property type="protein sequence ID" value="CAF1026274.1"/>
    <property type="molecule type" value="Genomic_DNA"/>
</dbReference>
<comment type="caution">
    <text evidence="2">The sequence shown here is derived from an EMBL/GenBank/DDBJ whole genome shotgun (WGS) entry which is preliminary data.</text>
</comment>
<evidence type="ECO:0000313" key="4">
    <source>
        <dbReference type="Proteomes" id="UP000663854"/>
    </source>
</evidence>
<keyword evidence="5" id="KW-1185">Reference proteome</keyword>
<dbReference type="Proteomes" id="UP000663870">
    <property type="component" value="Unassembled WGS sequence"/>
</dbReference>
<name>A0A814ILK7_9BILA</name>
<protein>
    <submittedName>
        <fullName evidence="2">Uncharacterized protein</fullName>
    </submittedName>
</protein>
<feature type="region of interest" description="Disordered" evidence="1">
    <location>
        <begin position="247"/>
        <end position="303"/>
    </location>
</feature>
<gene>
    <name evidence="3" type="ORF">JXQ802_LOCUS24732</name>
    <name evidence="2" type="ORF">PYM288_LOCUS15891</name>
</gene>
<reference evidence="2" key="1">
    <citation type="submission" date="2021-02" db="EMBL/GenBank/DDBJ databases">
        <authorList>
            <person name="Nowell W R."/>
        </authorList>
    </citation>
    <scope>NUCLEOTIDE SEQUENCE</scope>
</reference>
<feature type="compositionally biased region" description="Polar residues" evidence="1">
    <location>
        <begin position="41"/>
        <end position="51"/>
    </location>
</feature>
<feature type="compositionally biased region" description="Acidic residues" evidence="1">
    <location>
        <begin position="345"/>
        <end position="354"/>
    </location>
</feature>
<evidence type="ECO:0000313" key="3">
    <source>
        <dbReference type="EMBL" id="CAF1206952.1"/>
    </source>
</evidence>
<evidence type="ECO:0000313" key="5">
    <source>
        <dbReference type="Proteomes" id="UP000663870"/>
    </source>
</evidence>
<organism evidence="2 4">
    <name type="scientific">Rotaria sordida</name>
    <dbReference type="NCBI Taxonomy" id="392033"/>
    <lineage>
        <taxon>Eukaryota</taxon>
        <taxon>Metazoa</taxon>
        <taxon>Spiralia</taxon>
        <taxon>Gnathifera</taxon>
        <taxon>Rotifera</taxon>
        <taxon>Eurotatoria</taxon>
        <taxon>Bdelloidea</taxon>
        <taxon>Philodinida</taxon>
        <taxon>Philodinidae</taxon>
        <taxon>Rotaria</taxon>
    </lineage>
</organism>
<evidence type="ECO:0000313" key="2">
    <source>
        <dbReference type="EMBL" id="CAF1026274.1"/>
    </source>
</evidence>
<dbReference type="AlphaFoldDB" id="A0A814ILK7"/>
<accession>A0A814ILK7</accession>
<proteinExistence type="predicted"/>
<feature type="compositionally biased region" description="Polar residues" evidence="1">
    <location>
        <begin position="18"/>
        <end position="32"/>
    </location>
</feature>